<accession>A0AAW1RCH0</accession>
<keyword evidence="3" id="KW-1185">Reference proteome</keyword>
<dbReference type="EMBL" id="JALJOS010000014">
    <property type="protein sequence ID" value="KAK9831186.1"/>
    <property type="molecule type" value="Genomic_DNA"/>
</dbReference>
<gene>
    <name evidence="2" type="ORF">WJX74_006572</name>
</gene>
<sequence length="81" mass="8587">MAIGVWLHQRRTSLLWPEQALLPADAGARRDGSDAAVGHGASQRQRGGQSAVPPPARINLRLSVRAPPSALAHARPISHDS</sequence>
<comment type="caution">
    <text evidence="2">The sequence shown here is derived from an EMBL/GenBank/DDBJ whole genome shotgun (WGS) entry which is preliminary data.</text>
</comment>
<feature type="region of interest" description="Disordered" evidence="1">
    <location>
        <begin position="25"/>
        <end position="55"/>
    </location>
</feature>
<organism evidence="2 3">
    <name type="scientific">Apatococcus lobatus</name>
    <dbReference type="NCBI Taxonomy" id="904363"/>
    <lineage>
        <taxon>Eukaryota</taxon>
        <taxon>Viridiplantae</taxon>
        <taxon>Chlorophyta</taxon>
        <taxon>core chlorophytes</taxon>
        <taxon>Trebouxiophyceae</taxon>
        <taxon>Chlorellales</taxon>
        <taxon>Chlorellaceae</taxon>
        <taxon>Apatococcus</taxon>
    </lineage>
</organism>
<evidence type="ECO:0000256" key="1">
    <source>
        <dbReference type="SAM" id="MobiDB-lite"/>
    </source>
</evidence>
<name>A0AAW1RCH0_9CHLO</name>
<dbReference type="AlphaFoldDB" id="A0AAW1RCH0"/>
<proteinExistence type="predicted"/>
<protein>
    <submittedName>
        <fullName evidence="2">Uncharacterized protein</fullName>
    </submittedName>
</protein>
<evidence type="ECO:0000313" key="2">
    <source>
        <dbReference type="EMBL" id="KAK9831186.1"/>
    </source>
</evidence>
<reference evidence="2 3" key="1">
    <citation type="journal article" date="2024" name="Nat. Commun.">
        <title>Phylogenomics reveals the evolutionary origins of lichenization in chlorophyte algae.</title>
        <authorList>
            <person name="Puginier C."/>
            <person name="Libourel C."/>
            <person name="Otte J."/>
            <person name="Skaloud P."/>
            <person name="Haon M."/>
            <person name="Grisel S."/>
            <person name="Petersen M."/>
            <person name="Berrin J.G."/>
            <person name="Delaux P.M."/>
            <person name="Dal Grande F."/>
            <person name="Keller J."/>
        </authorList>
    </citation>
    <scope>NUCLEOTIDE SEQUENCE [LARGE SCALE GENOMIC DNA]</scope>
    <source>
        <strain evidence="2 3">SAG 2145</strain>
    </source>
</reference>
<dbReference type="Proteomes" id="UP001438707">
    <property type="component" value="Unassembled WGS sequence"/>
</dbReference>
<evidence type="ECO:0000313" key="3">
    <source>
        <dbReference type="Proteomes" id="UP001438707"/>
    </source>
</evidence>